<feature type="compositionally biased region" description="Polar residues" evidence="1">
    <location>
        <begin position="93"/>
        <end position="102"/>
    </location>
</feature>
<dbReference type="AlphaFoldDB" id="A0A8D8EZ74"/>
<feature type="region of interest" description="Disordered" evidence="1">
    <location>
        <begin position="1"/>
        <end position="44"/>
    </location>
</feature>
<sequence>MAGRYGGSTEIHGCPRQCSIHSIPPTSDQSWNGPGARRKRRTTRCSAPAVNCAASTPSRIHPCAGCRSPTVGWTYPRDHSRPGCRCPGCTRARSASTDSTPDCRSHRCNRTRTGTTSRT</sequence>
<evidence type="ECO:0000256" key="1">
    <source>
        <dbReference type="SAM" id="MobiDB-lite"/>
    </source>
</evidence>
<dbReference type="EMBL" id="HBUE01227949">
    <property type="protein sequence ID" value="CAG6543107.1"/>
    <property type="molecule type" value="Transcribed_RNA"/>
</dbReference>
<dbReference type="EMBL" id="HBUE01017530">
    <property type="protein sequence ID" value="CAG6451066.1"/>
    <property type="molecule type" value="Transcribed_RNA"/>
</dbReference>
<protein>
    <submittedName>
        <fullName evidence="2">(northern house mosquito) hypothetical protein</fullName>
    </submittedName>
</protein>
<dbReference type="EMBL" id="HBUE01017524">
    <property type="protein sequence ID" value="CAG6451058.1"/>
    <property type="molecule type" value="Transcribed_RNA"/>
</dbReference>
<reference evidence="2" key="1">
    <citation type="submission" date="2021-05" db="EMBL/GenBank/DDBJ databases">
        <authorList>
            <person name="Alioto T."/>
            <person name="Alioto T."/>
            <person name="Gomez Garrido J."/>
        </authorList>
    </citation>
    <scope>NUCLEOTIDE SEQUENCE</scope>
</reference>
<dbReference type="EMBL" id="HBUE01334702">
    <property type="protein sequence ID" value="CAG6595231.1"/>
    <property type="molecule type" value="Transcribed_RNA"/>
</dbReference>
<dbReference type="EMBL" id="HBUE01017522">
    <property type="protein sequence ID" value="CAG6451055.1"/>
    <property type="molecule type" value="Transcribed_RNA"/>
</dbReference>
<dbReference type="EMBL" id="HBUE01334706">
    <property type="protein sequence ID" value="CAG6595235.1"/>
    <property type="molecule type" value="Transcribed_RNA"/>
</dbReference>
<dbReference type="EMBL" id="HBUE01227954">
    <property type="protein sequence ID" value="CAG6543113.1"/>
    <property type="molecule type" value="Transcribed_RNA"/>
</dbReference>
<dbReference type="EMBL" id="HBUE01334701">
    <property type="protein sequence ID" value="CAG6595229.1"/>
    <property type="molecule type" value="Transcribed_RNA"/>
</dbReference>
<dbReference type="EMBL" id="HBUE01017529">
    <property type="protein sequence ID" value="CAG6451064.1"/>
    <property type="molecule type" value="Transcribed_RNA"/>
</dbReference>
<dbReference type="EMBL" id="HBUE01017526">
    <property type="protein sequence ID" value="CAG6451060.1"/>
    <property type="molecule type" value="Transcribed_RNA"/>
</dbReference>
<proteinExistence type="predicted"/>
<accession>A0A8D8EZ74</accession>
<dbReference type="EMBL" id="HBUE01017528">
    <property type="protein sequence ID" value="CAG6451062.1"/>
    <property type="molecule type" value="Transcribed_RNA"/>
</dbReference>
<dbReference type="EMBL" id="HBUE01017520">
    <property type="protein sequence ID" value="CAG6451053.1"/>
    <property type="molecule type" value="Transcribed_RNA"/>
</dbReference>
<dbReference type="EMBL" id="HBUE01227950">
    <property type="protein sequence ID" value="CAG6543109.1"/>
    <property type="molecule type" value="Transcribed_RNA"/>
</dbReference>
<organism evidence="2">
    <name type="scientific">Culex pipiens</name>
    <name type="common">House mosquito</name>
    <dbReference type="NCBI Taxonomy" id="7175"/>
    <lineage>
        <taxon>Eukaryota</taxon>
        <taxon>Metazoa</taxon>
        <taxon>Ecdysozoa</taxon>
        <taxon>Arthropoda</taxon>
        <taxon>Hexapoda</taxon>
        <taxon>Insecta</taxon>
        <taxon>Pterygota</taxon>
        <taxon>Neoptera</taxon>
        <taxon>Endopterygota</taxon>
        <taxon>Diptera</taxon>
        <taxon>Nematocera</taxon>
        <taxon>Culicoidea</taxon>
        <taxon>Culicidae</taxon>
        <taxon>Culicinae</taxon>
        <taxon>Culicini</taxon>
        <taxon>Culex</taxon>
        <taxon>Culex</taxon>
    </lineage>
</organism>
<dbReference type="EMBL" id="HBUE01334699">
    <property type="protein sequence ID" value="CAG6595227.1"/>
    <property type="molecule type" value="Transcribed_RNA"/>
</dbReference>
<dbReference type="EMBL" id="HBUE01227947">
    <property type="protein sequence ID" value="CAG6543105.1"/>
    <property type="molecule type" value="Transcribed_RNA"/>
</dbReference>
<name>A0A8D8EZ74_CULPI</name>
<feature type="region of interest" description="Disordered" evidence="1">
    <location>
        <begin position="92"/>
        <end position="119"/>
    </location>
</feature>
<evidence type="ECO:0000313" key="2">
    <source>
        <dbReference type="EMBL" id="CAG6451064.1"/>
    </source>
</evidence>